<evidence type="ECO:0000313" key="2">
    <source>
        <dbReference type="Proteomes" id="UP000186601"/>
    </source>
</evidence>
<name>A0A2R6NJC6_9APHY</name>
<dbReference type="STRING" id="98765.A0A2R6NJC6"/>
<sequence length="135" mass="15220">ISSATICKIQDCLDCFHTHQKIFQTTGVCNFLSLPRQHSMMHYVWAIEQFGAPNGLCTSITESRHITVVKEPWRQSNCFEAIGQVLTINQRLHKLGAAHADFEECGMLKGNIISITLKALLQVQGESDQEDLKLY</sequence>
<comment type="caution">
    <text evidence="1">The sequence shown here is derived from an EMBL/GenBank/DDBJ whole genome shotgun (WGS) entry which is preliminary data.</text>
</comment>
<dbReference type="AlphaFoldDB" id="A0A2R6NJC6"/>
<keyword evidence="2" id="KW-1185">Reference proteome</keyword>
<proteinExistence type="predicted"/>
<organism evidence="1 2">
    <name type="scientific">Hermanssonia centrifuga</name>
    <dbReference type="NCBI Taxonomy" id="98765"/>
    <lineage>
        <taxon>Eukaryota</taxon>
        <taxon>Fungi</taxon>
        <taxon>Dikarya</taxon>
        <taxon>Basidiomycota</taxon>
        <taxon>Agaricomycotina</taxon>
        <taxon>Agaricomycetes</taxon>
        <taxon>Polyporales</taxon>
        <taxon>Meruliaceae</taxon>
        <taxon>Hermanssonia</taxon>
    </lineage>
</organism>
<evidence type="ECO:0000313" key="1">
    <source>
        <dbReference type="EMBL" id="PSR72480.1"/>
    </source>
</evidence>
<dbReference type="EMBL" id="MLYV02001174">
    <property type="protein sequence ID" value="PSR72480.1"/>
    <property type="molecule type" value="Genomic_DNA"/>
</dbReference>
<accession>A0A2R6NJC6</accession>
<feature type="non-terminal residue" evidence="1">
    <location>
        <position position="1"/>
    </location>
</feature>
<dbReference type="Proteomes" id="UP000186601">
    <property type="component" value="Unassembled WGS sequence"/>
</dbReference>
<dbReference type="OrthoDB" id="2799361at2759"/>
<gene>
    <name evidence="1" type="ORF">PHLCEN_2v11651</name>
</gene>
<reference evidence="1 2" key="1">
    <citation type="submission" date="2018-02" db="EMBL/GenBank/DDBJ databases">
        <title>Genome sequence of the basidiomycete white-rot fungus Phlebia centrifuga.</title>
        <authorList>
            <person name="Granchi Z."/>
            <person name="Peng M."/>
            <person name="de Vries R.P."/>
            <person name="Hilden K."/>
            <person name="Makela M.R."/>
            <person name="Grigoriev I."/>
            <person name="Riley R."/>
        </authorList>
    </citation>
    <scope>NUCLEOTIDE SEQUENCE [LARGE SCALE GENOMIC DNA]</scope>
    <source>
        <strain evidence="1 2">FBCC195</strain>
    </source>
</reference>
<protein>
    <submittedName>
        <fullName evidence="1">Uncharacterized protein</fullName>
    </submittedName>
</protein>